<protein>
    <submittedName>
        <fullName evidence="3">Gem-associated protein 6</fullName>
    </submittedName>
</protein>
<name>A0A6J0BSX7_NEOLC</name>
<dbReference type="PANTHER" id="PTHR14710:SF2">
    <property type="entry name" value="GEM-ASSOCIATED PROTEIN 6"/>
    <property type="match status" value="1"/>
</dbReference>
<proteinExistence type="predicted"/>
<organism evidence="3">
    <name type="scientific">Neodiprion lecontei</name>
    <name type="common">Redheaded pine sawfly</name>
    <dbReference type="NCBI Taxonomy" id="441921"/>
    <lineage>
        <taxon>Eukaryota</taxon>
        <taxon>Metazoa</taxon>
        <taxon>Ecdysozoa</taxon>
        <taxon>Arthropoda</taxon>
        <taxon>Hexapoda</taxon>
        <taxon>Insecta</taxon>
        <taxon>Pterygota</taxon>
        <taxon>Neoptera</taxon>
        <taxon>Endopterygota</taxon>
        <taxon>Hymenoptera</taxon>
        <taxon>Tenthredinoidea</taxon>
        <taxon>Diprionidae</taxon>
        <taxon>Diprioninae</taxon>
        <taxon>Neodiprion</taxon>
    </lineage>
</organism>
<evidence type="ECO:0000313" key="2">
    <source>
        <dbReference type="Proteomes" id="UP000829291"/>
    </source>
</evidence>
<keyword evidence="2" id="KW-1185">Reference proteome</keyword>
<dbReference type="Gene3D" id="2.30.30.100">
    <property type="match status" value="1"/>
</dbReference>
<gene>
    <name evidence="3" type="primary">LOC107222642</name>
</gene>
<dbReference type="GO" id="GO:0005634">
    <property type="term" value="C:nucleus"/>
    <property type="evidence" value="ECO:0007669"/>
    <property type="project" value="InterPro"/>
</dbReference>
<dbReference type="OrthoDB" id="77463at2759"/>
<feature type="domain" description="AD" evidence="1">
    <location>
        <begin position="70"/>
        <end position="163"/>
    </location>
</feature>
<dbReference type="GO" id="GO:0032797">
    <property type="term" value="C:SMN complex"/>
    <property type="evidence" value="ECO:0007669"/>
    <property type="project" value="TreeGrafter"/>
</dbReference>
<dbReference type="InParanoid" id="A0A6J0BSX7"/>
<dbReference type="PROSITE" id="PS52001">
    <property type="entry name" value="AD"/>
    <property type="match status" value="1"/>
</dbReference>
<dbReference type="InterPro" id="IPR009422">
    <property type="entry name" value="Gemin6"/>
</dbReference>
<dbReference type="Pfam" id="PF06372">
    <property type="entry name" value="Gemin6"/>
    <property type="match status" value="1"/>
</dbReference>
<dbReference type="GO" id="GO:0000387">
    <property type="term" value="P:spliceosomal snRNP assembly"/>
    <property type="evidence" value="ECO:0007669"/>
    <property type="project" value="TreeGrafter"/>
</dbReference>
<evidence type="ECO:0000259" key="1">
    <source>
        <dbReference type="PROSITE" id="PS52001"/>
    </source>
</evidence>
<dbReference type="InterPro" id="IPR047574">
    <property type="entry name" value="AD"/>
</dbReference>
<dbReference type="InterPro" id="IPR010920">
    <property type="entry name" value="LSM_dom_sf"/>
</dbReference>
<dbReference type="Pfam" id="PF20417">
    <property type="entry name" value="Gemin6_C"/>
    <property type="match status" value="1"/>
</dbReference>
<sequence>MTDNEWKFSHKVYKNDPITLKSYVNKTVSIKTKDGRSYSGVVYTIDPVSESFILANPSCDKQNLKIIMGHAIDNMEVHTRTETNVLDLFLSSSEDTPESIIMRRKNAVRELLLENRFPVTENGNILNIAGILSIEPPYDEQHCSSTNEIVLVRIQELISSVVV</sequence>
<dbReference type="InterPro" id="IPR046857">
    <property type="entry name" value="Gemin6_Sm-like_dom"/>
</dbReference>
<dbReference type="Proteomes" id="UP000829291">
    <property type="component" value="Chromosome 6"/>
</dbReference>
<reference evidence="3" key="1">
    <citation type="submission" date="2025-08" db="UniProtKB">
        <authorList>
            <consortium name="RefSeq"/>
        </authorList>
    </citation>
    <scope>IDENTIFICATION</scope>
    <source>
        <tissue evidence="3">Thorax and Abdomen</tissue>
    </source>
</reference>
<evidence type="ECO:0000313" key="3">
    <source>
        <dbReference type="RefSeq" id="XP_015517569.1"/>
    </source>
</evidence>
<dbReference type="GeneID" id="107222642"/>
<accession>A0A6J0BSX7</accession>
<dbReference type="SUPFAM" id="SSF50182">
    <property type="entry name" value="Sm-like ribonucleoproteins"/>
    <property type="match status" value="1"/>
</dbReference>
<dbReference type="CDD" id="cd11676">
    <property type="entry name" value="Gemin6"/>
    <property type="match status" value="1"/>
</dbReference>
<dbReference type="PANTHER" id="PTHR14710">
    <property type="entry name" value="GEM-ASSOCIATED PROTEIN 6"/>
    <property type="match status" value="1"/>
</dbReference>
<dbReference type="InterPro" id="IPR046856">
    <property type="entry name" value="Gemin6_C"/>
</dbReference>
<dbReference type="GO" id="GO:0000245">
    <property type="term" value="P:spliceosomal complex assembly"/>
    <property type="evidence" value="ECO:0007669"/>
    <property type="project" value="InterPro"/>
</dbReference>
<dbReference type="KEGG" id="nlo:107222642"/>
<dbReference type="RefSeq" id="XP_015517569.1">
    <property type="nucleotide sequence ID" value="XM_015662083.2"/>
</dbReference>
<dbReference type="AlphaFoldDB" id="A0A6J0BSX7"/>